<gene>
    <name evidence="2" type="primary">MP</name>
</gene>
<keyword evidence="3" id="KW-1185">Reference proteome</keyword>
<dbReference type="GeneID" id="41704258"/>
<sequence length="270" mass="30976">MAHQMAAGNSIDMICSPRVIPHVREMEQCHSEKTCLRLWKLVRDDNTYSSEELIQVALMYKYVTKRQPESFISLTHKMKQGKYDPPSIKRCFRQQDGLRAISDYIRSLDKEGKMVLACMLIQSSQVLNRTVLVELIGGIAGKSTHDLLPVHASDINLYDSDSEEETRDLWLEEVTKQLNTLTPVLRGKFSNPEEKELCMAIKQRIEDFLNLEKLAKESGSPYDKRTYMKSLLKELCCILQGERVMKAKGLVYQILVGVGEQLYQLLKSVE</sequence>
<evidence type="ECO:0000313" key="3">
    <source>
        <dbReference type="Proteomes" id="UP000289008"/>
    </source>
</evidence>
<accession>A0A2Z6BEX1</accession>
<dbReference type="RefSeq" id="YP_009553283.1">
    <property type="nucleotide sequence ID" value="NC_040734.1"/>
</dbReference>
<proteinExistence type="predicted"/>
<feature type="domain" description="Matrix/matrix long N-terminal" evidence="1">
    <location>
        <begin position="12"/>
        <end position="140"/>
    </location>
</feature>
<dbReference type="Proteomes" id="UP000289008">
    <property type="component" value="Genome"/>
</dbReference>
<evidence type="ECO:0000259" key="1">
    <source>
        <dbReference type="Pfam" id="PF17536"/>
    </source>
</evidence>
<organism evidence="2 3">
    <name type="scientific">Oz virus</name>
    <dbReference type="NCBI Taxonomy" id="2137161"/>
    <lineage>
        <taxon>Viruses</taxon>
        <taxon>Riboviria</taxon>
        <taxon>Orthornavirae</taxon>
        <taxon>Negarnaviricota</taxon>
        <taxon>Polyploviricotina</taxon>
        <taxon>Insthoviricetes</taxon>
        <taxon>Articulavirales</taxon>
        <taxon>Orthomyxoviridae</taxon>
        <taxon>Thogotovirus</taxon>
        <taxon>Thogotovirus ozense</taxon>
    </lineage>
</organism>
<dbReference type="OrthoDB" id="28096at10239"/>
<name>A0A2Z6BEX1_9ORTO</name>
<dbReference type="InterPro" id="IPR035212">
    <property type="entry name" value="Mx/ML_C"/>
</dbReference>
<dbReference type="Pfam" id="PF17536">
    <property type="entry name" value="Mx_ML"/>
    <property type="match status" value="1"/>
</dbReference>
<protein>
    <submittedName>
        <fullName evidence="2">Matrix protein</fullName>
    </submittedName>
</protein>
<dbReference type="KEGG" id="vg:41704258"/>
<evidence type="ECO:0000313" key="2">
    <source>
        <dbReference type="EMBL" id="BBD20269.1"/>
    </source>
</evidence>
<dbReference type="EMBL" id="LC320128">
    <property type="protein sequence ID" value="BBD20269.1"/>
    <property type="molecule type" value="Viral_cRNA"/>
</dbReference>
<reference evidence="2 3" key="1">
    <citation type="journal article" date="2018" name="Virus Res.">
        <title>Characterization of a novel thogotovirus isolated from Amblyomma testudinarium ticks in Ehime, Japan: A significant phylogenetic relationship to Bourbon virus.</title>
        <authorList>
            <person name="Ejiri H."/>
            <person name="Lim C.K."/>
            <person name="Isawa H."/>
            <person name="Fujita R."/>
            <person name="Murota K."/>
            <person name="Sato T."/>
            <person name="Kobayashi D."/>
            <person name="Kan M."/>
            <person name="Hattori M."/>
            <person name="Kimura T."/>
            <person name="Yamaguchi Y."/>
            <person name="Takayama-Ito M."/>
            <person name="Horiya M."/>
            <person name="Posadas-Herrera G."/>
            <person name="Minami S."/>
            <person name="Kuwata R."/>
            <person name="Shimoda H."/>
            <person name="Maeda K."/>
            <person name="Katayama Y."/>
            <person name="Mizutani T."/>
            <person name="Saijo M."/>
            <person name="Kaku K."/>
            <person name="Shinomiya H."/>
            <person name="Sawabe K."/>
        </authorList>
    </citation>
    <scope>NUCLEOTIDE SEQUENCE [LARGE SCALE GENOMIC DNA]</scope>
    <source>
        <strain evidence="2 3">EH8</strain>
    </source>
</reference>